<feature type="transmembrane region" description="Helical" evidence="17">
    <location>
        <begin position="250"/>
        <end position="271"/>
    </location>
</feature>
<dbReference type="GO" id="GO:0030154">
    <property type="term" value="P:cell differentiation"/>
    <property type="evidence" value="ECO:0007669"/>
    <property type="project" value="UniProtKB-KW"/>
</dbReference>
<evidence type="ECO:0000256" key="9">
    <source>
        <dbReference type="ARBA" id="ARBA00022782"/>
    </source>
</evidence>
<dbReference type="InterPro" id="IPR051521">
    <property type="entry name" value="tRNA_Mod/Golgi_Maint"/>
</dbReference>
<dbReference type="PANTHER" id="PTHR15627:SF14">
    <property type="entry name" value="PROTEIN YIPF3"/>
    <property type="match status" value="1"/>
</dbReference>
<evidence type="ECO:0000256" key="8">
    <source>
        <dbReference type="ARBA" id="ARBA00022692"/>
    </source>
</evidence>
<sequence length="347" mass="38104">QAGGAAVIDMENMDDTSGSSFEDMGEIHQRMKEEEEVAAEAAATEDDGADDGEFLGMKGLKGQLGRQVADEVWQAGKRQASKAFNLYANIDILRPYFDVEPVQVRSRLIESMIPVRMINFPQKVAGELYGPLMLVFTLVAILLHGMKTSGTVIREGTLMGTAIGTCFGYWLGVSSFIYFLAYLVNAQITMLQMMSLLGYGLFGHCVVLLVTYNIHFHFLFYILWLLLGGLSTLRMVAVLLSRTVGQTPRLLLCGTLALLHMLFLLYLHFTYHKIVEGPILAIIIIIAMVTVVVVVHLTHTFSVSVSAGILDTLEGPNMAPIQRVPRDVPGVILNATARSLGVLLKSH</sequence>
<evidence type="ECO:0000256" key="17">
    <source>
        <dbReference type="SAM" id="Phobius"/>
    </source>
</evidence>
<keyword evidence="12 17" id="KW-0472">Membrane</keyword>
<keyword evidence="10 17" id="KW-1133">Transmembrane helix</keyword>
<dbReference type="OrthoDB" id="10256463at2759"/>
<evidence type="ECO:0000256" key="3">
    <source>
        <dbReference type="ARBA" id="ARBA00004651"/>
    </source>
</evidence>
<evidence type="ECO:0000256" key="13">
    <source>
        <dbReference type="ARBA" id="ARBA00023180"/>
    </source>
</evidence>
<comment type="subcellular location">
    <subcellularLocation>
        <location evidence="3">Cell membrane</location>
        <topology evidence="3">Multi-pass membrane protein</topology>
    </subcellularLocation>
    <subcellularLocation>
        <location evidence="2">Cytoplasm</location>
    </subcellularLocation>
    <subcellularLocation>
        <location evidence="1">Golgi apparatus</location>
        <location evidence="1">cis-Golgi network membrane</location>
        <topology evidence="1">Multi-pass membrane protein</topology>
    </subcellularLocation>
</comment>
<evidence type="ECO:0000256" key="16">
    <source>
        <dbReference type="SAM" id="MobiDB-lite"/>
    </source>
</evidence>
<keyword evidence="8 17" id="KW-0812">Transmembrane</keyword>
<feature type="transmembrane region" description="Helical" evidence="17">
    <location>
        <begin position="158"/>
        <end position="184"/>
    </location>
</feature>
<accession>Q4S2L3</accession>
<comment type="similarity">
    <text evidence="4">Belongs to the YIP1 family.</text>
</comment>
<evidence type="ECO:0000256" key="12">
    <source>
        <dbReference type="ARBA" id="ARBA00023136"/>
    </source>
</evidence>
<feature type="non-terminal residue" evidence="18">
    <location>
        <position position="347"/>
    </location>
</feature>
<evidence type="ECO:0000256" key="4">
    <source>
        <dbReference type="ARBA" id="ARBA00010596"/>
    </source>
</evidence>
<dbReference type="GO" id="GO:0005794">
    <property type="term" value="C:Golgi apparatus"/>
    <property type="evidence" value="ECO:0007669"/>
    <property type="project" value="UniProtKB-SubCell"/>
</dbReference>
<dbReference type="AlphaFoldDB" id="Q4S2L3"/>
<feature type="transmembrane region" description="Helical" evidence="17">
    <location>
        <begin position="218"/>
        <end position="238"/>
    </location>
</feature>
<feature type="transmembrane region" description="Helical" evidence="17">
    <location>
        <begin position="128"/>
        <end position="146"/>
    </location>
</feature>
<evidence type="ECO:0000256" key="14">
    <source>
        <dbReference type="ARBA" id="ARBA00024809"/>
    </source>
</evidence>
<name>Q4S2L3_TETNG</name>
<reference evidence="18" key="1">
    <citation type="journal article" date="2004" name="Nature">
        <title>Genome duplication in the teleost fish Tetraodon nigroviridis reveals the early vertebrate proto-karyotype.</title>
        <authorList>
            <person name="Jaillon O."/>
            <person name="Aury J.-M."/>
            <person name="Brunet F."/>
            <person name="Petit J.-L."/>
            <person name="Stange-Thomann N."/>
            <person name="Mauceli E."/>
            <person name="Bouneau L."/>
            <person name="Fischer C."/>
            <person name="Ozouf-Costaz C."/>
            <person name="Bernot A."/>
            <person name="Nicaud S."/>
            <person name="Jaffe D."/>
            <person name="Fisher S."/>
            <person name="Lutfalla G."/>
            <person name="Dossat C."/>
            <person name="Segurens B."/>
            <person name="Dasilva C."/>
            <person name="Salanoubat M."/>
            <person name="Levy M."/>
            <person name="Boudet N."/>
            <person name="Castellano S."/>
            <person name="Anthouard V."/>
            <person name="Jubin C."/>
            <person name="Castelli V."/>
            <person name="Katinka M."/>
            <person name="Vacherie B."/>
            <person name="Biemont C."/>
            <person name="Skalli Z."/>
            <person name="Cattolico L."/>
            <person name="Poulain J."/>
            <person name="De Berardinis V."/>
            <person name="Cruaud C."/>
            <person name="Duprat S."/>
            <person name="Brottier P."/>
            <person name="Coutanceau J.-P."/>
            <person name="Gouzy J."/>
            <person name="Parra G."/>
            <person name="Lardier G."/>
            <person name="Chapple C."/>
            <person name="McKernan K.J."/>
            <person name="McEwan P."/>
            <person name="Bosak S."/>
            <person name="Kellis M."/>
            <person name="Volff J.-N."/>
            <person name="Guigo R."/>
            <person name="Zody M.C."/>
            <person name="Mesirov J."/>
            <person name="Lindblad-Toh K."/>
            <person name="Birren B."/>
            <person name="Nusbaum C."/>
            <person name="Kahn D."/>
            <person name="Robinson-Rechavi M."/>
            <person name="Laudet V."/>
            <person name="Schachter V."/>
            <person name="Quetier F."/>
            <person name="Saurin W."/>
            <person name="Scarpelli C."/>
            <person name="Wincker P."/>
            <person name="Lander E.S."/>
            <person name="Weissenbach J."/>
            <person name="Roest Crollius H."/>
        </authorList>
    </citation>
    <scope>NUCLEOTIDE SEQUENCE [LARGE SCALE GENOMIC DNA]</scope>
</reference>
<dbReference type="KEGG" id="tng:GSTEN00025031G001"/>
<keyword evidence="9" id="KW-0221">Differentiation</keyword>
<gene>
    <name evidence="18" type="ORF">GSTENG00025031001</name>
</gene>
<keyword evidence="6" id="KW-1003">Cell membrane</keyword>
<feature type="region of interest" description="Disordered" evidence="16">
    <location>
        <begin position="1"/>
        <end position="22"/>
    </location>
</feature>
<evidence type="ECO:0000256" key="7">
    <source>
        <dbReference type="ARBA" id="ARBA00022490"/>
    </source>
</evidence>
<evidence type="ECO:0000256" key="2">
    <source>
        <dbReference type="ARBA" id="ARBA00004496"/>
    </source>
</evidence>
<evidence type="ECO:0000313" key="18">
    <source>
        <dbReference type="EMBL" id="CAG05119.1"/>
    </source>
</evidence>
<dbReference type="PANTHER" id="PTHR15627">
    <property type="entry name" value="NATURAL KILLER CELL-SPECIFIC ANTIGEN KLIP1"/>
    <property type="match status" value="1"/>
</dbReference>
<evidence type="ECO:0000256" key="10">
    <source>
        <dbReference type="ARBA" id="ARBA00022989"/>
    </source>
</evidence>
<feature type="transmembrane region" description="Helical" evidence="17">
    <location>
        <begin position="277"/>
        <end position="297"/>
    </location>
</feature>
<protein>
    <recommendedName>
        <fullName evidence="5">Protein YIPF3</fullName>
    </recommendedName>
    <alternativeName>
        <fullName evidence="15">YIP1 family member 3</fullName>
    </alternativeName>
</protein>
<reference evidence="18" key="2">
    <citation type="submission" date="2004-02" db="EMBL/GenBank/DDBJ databases">
        <authorList>
            <consortium name="Genoscope"/>
            <consortium name="Whitehead Institute Centre for Genome Research"/>
        </authorList>
    </citation>
    <scope>NUCLEOTIDE SEQUENCE</scope>
</reference>
<evidence type="ECO:0000256" key="11">
    <source>
        <dbReference type="ARBA" id="ARBA00023034"/>
    </source>
</evidence>
<evidence type="ECO:0000256" key="1">
    <source>
        <dbReference type="ARBA" id="ARBA00004257"/>
    </source>
</evidence>
<evidence type="ECO:0000256" key="6">
    <source>
        <dbReference type="ARBA" id="ARBA00022475"/>
    </source>
</evidence>
<keyword evidence="7" id="KW-0963">Cytoplasm</keyword>
<feature type="non-terminal residue" evidence="18">
    <location>
        <position position="1"/>
    </location>
</feature>
<comment type="caution">
    <text evidence="18">The sequence shown here is derived from an EMBL/GenBank/DDBJ whole genome shotgun (WGS) entry which is preliminary data.</text>
</comment>
<dbReference type="GO" id="GO:0005886">
    <property type="term" value="C:plasma membrane"/>
    <property type="evidence" value="ECO:0007669"/>
    <property type="project" value="UniProtKB-SubCell"/>
</dbReference>
<keyword evidence="11" id="KW-0333">Golgi apparatus</keyword>
<feature type="transmembrane region" description="Helical" evidence="17">
    <location>
        <begin position="196"/>
        <end position="212"/>
    </location>
</feature>
<evidence type="ECO:0000256" key="15">
    <source>
        <dbReference type="ARBA" id="ARBA00032951"/>
    </source>
</evidence>
<organism evidence="18">
    <name type="scientific">Tetraodon nigroviridis</name>
    <name type="common">Spotted green pufferfish</name>
    <name type="synonym">Chelonodon nigroviridis</name>
    <dbReference type="NCBI Taxonomy" id="99883"/>
    <lineage>
        <taxon>Eukaryota</taxon>
        <taxon>Metazoa</taxon>
        <taxon>Chordata</taxon>
        <taxon>Craniata</taxon>
        <taxon>Vertebrata</taxon>
        <taxon>Euteleostomi</taxon>
        <taxon>Actinopterygii</taxon>
        <taxon>Neopterygii</taxon>
        <taxon>Teleostei</taxon>
        <taxon>Neoteleostei</taxon>
        <taxon>Acanthomorphata</taxon>
        <taxon>Eupercaria</taxon>
        <taxon>Tetraodontiformes</taxon>
        <taxon>Tetradontoidea</taxon>
        <taxon>Tetraodontidae</taxon>
        <taxon>Tetraodon</taxon>
    </lineage>
</organism>
<keyword evidence="13" id="KW-0325">Glycoprotein</keyword>
<comment type="function">
    <text evidence="14">Involved in the maintenance of the Golgi structure. May play a role in hematopoiesis.</text>
</comment>
<dbReference type="EMBL" id="CAAE01014760">
    <property type="protein sequence ID" value="CAG05119.1"/>
    <property type="molecule type" value="Genomic_DNA"/>
</dbReference>
<proteinExistence type="inferred from homology"/>
<evidence type="ECO:0000256" key="5">
    <source>
        <dbReference type="ARBA" id="ARBA00015622"/>
    </source>
</evidence>